<keyword evidence="5" id="KW-1185">Reference proteome</keyword>
<name>A0A0C9MSN7_9FUNG</name>
<dbReference type="GO" id="GO:0006508">
    <property type="term" value="P:proteolysis"/>
    <property type="evidence" value="ECO:0007669"/>
    <property type="project" value="UniProtKB-KW"/>
</dbReference>
<gene>
    <name evidence="4" type="ORF">MAM1_0356c09990</name>
</gene>
<dbReference type="PRINTS" id="PR00834">
    <property type="entry name" value="PROTEASES2C"/>
</dbReference>
<dbReference type="Proteomes" id="UP000053815">
    <property type="component" value="Unassembled WGS sequence"/>
</dbReference>
<dbReference type="AlphaFoldDB" id="A0A0C9MSN7"/>
<feature type="region of interest" description="Disordered" evidence="2">
    <location>
        <begin position="40"/>
        <end position="61"/>
    </location>
</feature>
<dbReference type="InterPro" id="IPR025926">
    <property type="entry name" value="PDZ-like_dom"/>
</dbReference>
<sequence>MPRQFEPVLTERDPLMVHHHRPHHPAGNLKLDARIDLSKQPSCLPRPEPQQRSSVQPQQQQQANWETTIEKCIKSIVSIKSCRTRGLDTELPGSFTATGFVVDPERGIILSNRHVVSVSPIKAYAVLCNYEEIELSPIYRDPVHDFGFFRYDPCKVRFLDIPGIDLFPKGAKVGQDIRVVGNDAGEKLSILSGTLARLDREAPNYGVGEYNDFNTFYYQAASSTSTGSSGSPVLDIQGRAIALNAGGASTSSSSYYLPLDRAQRALDLIQGGSSTIPRGTIQTTFEYQSYDALLQLGLSRHLEQRLRSQSQQLQQHKNTVNEGLLVVKSVLLDGSAYGHLEPGDILLTCNGNLLPRLFVDLEEHLDSCMESSSDISLVVSRAGELKEITVKVQNLHTITPWRYLEFGGGVLNDVSYQMARSYGISLKEPGVYVGTAGFLLGSARALRSSIIVGINNRPVTSLDDFVAVVSKIEQGERVPIRFYTLARPMKTRIMIVHMDWRWHKFQMATRNDTTGYWDYKVFETPLDRSSAPSLILSDQLYKQVDDELEDPTESLKKSIVSVDCYPPFVVDGSKNPHSYGAGVIVSMDPPLIVCDRDTVPISINVISLTFDNSLTISADLVFLHPFYNFAVLKFDPTLVIEAGIKMKAATLSDQDFQVGDQVTYVGLSGRSDIDIKKTTITSLGAIRTTETSPPRWRAINVEAFKVSDGTLASQGGLFADHAGRVRALWMSFSIENTQRQLSSVLGGLSSRLITPVINKLKSGQAPTVRGLDVEVGTLQISHARLIGVSHEWINKIKSKATDKQPSVLYVLGITDISSLSGQLLKPGDILLTINDTVVTNISDISYFHDQEALRLTILRDGQELNLMVPTTSFDGKETTEVIGWQGMVIQNTYASAREQVQKQVPEGVYLSCCLYGSPAQASLMPGIWITEIDQTPVKTLQEFLQVVDPSNIATRQSKKLKRDQVEQDVFKNQKDGHAVSLLALPTQDEIEDDKLGHDDNHIQIKFVKANNVVQVKAIKLDRHYWPAWHIKKNESSVLGWDMTFL</sequence>
<evidence type="ECO:0000313" key="4">
    <source>
        <dbReference type="EMBL" id="GAN10449.1"/>
    </source>
</evidence>
<dbReference type="STRING" id="91626.A0A0C9MSN7"/>
<dbReference type="Pfam" id="PF12812">
    <property type="entry name" value="PDZ_1"/>
    <property type="match status" value="1"/>
</dbReference>
<dbReference type="InterPro" id="IPR036034">
    <property type="entry name" value="PDZ_sf"/>
</dbReference>
<dbReference type="InterPro" id="IPR009003">
    <property type="entry name" value="Peptidase_S1_PA"/>
</dbReference>
<dbReference type="Gene3D" id="2.30.42.10">
    <property type="match status" value="3"/>
</dbReference>
<proteinExistence type="inferred from homology"/>
<keyword evidence="4" id="KW-0645">Protease</keyword>
<protein>
    <submittedName>
        <fullName evidence="4">Pro-apoptotic serine protease nma111-like protein</fullName>
    </submittedName>
</protein>
<keyword evidence="4" id="KW-0378">Hydrolase</keyword>
<organism evidence="4">
    <name type="scientific">Mucor ambiguus</name>
    <dbReference type="NCBI Taxonomy" id="91626"/>
    <lineage>
        <taxon>Eukaryota</taxon>
        <taxon>Fungi</taxon>
        <taxon>Fungi incertae sedis</taxon>
        <taxon>Mucoromycota</taxon>
        <taxon>Mucoromycotina</taxon>
        <taxon>Mucoromycetes</taxon>
        <taxon>Mucorales</taxon>
        <taxon>Mucorineae</taxon>
        <taxon>Mucoraceae</taxon>
        <taxon>Mucor</taxon>
    </lineage>
</organism>
<dbReference type="Pfam" id="PF13365">
    <property type="entry name" value="Trypsin_2"/>
    <property type="match status" value="1"/>
</dbReference>
<dbReference type="CDD" id="cd06719">
    <property type="entry name" value="PDZ2-4_Nma111p-like"/>
    <property type="match status" value="1"/>
</dbReference>
<dbReference type="OrthoDB" id="4217619at2759"/>
<evidence type="ECO:0000256" key="2">
    <source>
        <dbReference type="SAM" id="MobiDB-lite"/>
    </source>
</evidence>
<comment type="similarity">
    <text evidence="1">Belongs to the peptidase S1C family.</text>
</comment>
<accession>A0A0C9MSN7</accession>
<dbReference type="EMBL" id="DF836645">
    <property type="protein sequence ID" value="GAN10449.1"/>
    <property type="molecule type" value="Genomic_DNA"/>
</dbReference>
<dbReference type="GO" id="GO:0004252">
    <property type="term" value="F:serine-type endopeptidase activity"/>
    <property type="evidence" value="ECO:0007669"/>
    <property type="project" value="InterPro"/>
</dbReference>
<dbReference type="SUPFAM" id="SSF50494">
    <property type="entry name" value="Trypsin-like serine proteases"/>
    <property type="match status" value="2"/>
</dbReference>
<feature type="compositionally biased region" description="Low complexity" evidence="2">
    <location>
        <begin position="50"/>
        <end position="61"/>
    </location>
</feature>
<dbReference type="SUPFAM" id="SSF50156">
    <property type="entry name" value="PDZ domain-like"/>
    <property type="match status" value="3"/>
</dbReference>
<evidence type="ECO:0000259" key="3">
    <source>
        <dbReference type="Pfam" id="PF12812"/>
    </source>
</evidence>
<evidence type="ECO:0000313" key="5">
    <source>
        <dbReference type="Proteomes" id="UP000053815"/>
    </source>
</evidence>
<dbReference type="PANTHER" id="PTHR46366">
    <property type="entry name" value="PRO-APOPTOTIC SERINE PROTEASE NMA111"/>
    <property type="match status" value="1"/>
</dbReference>
<reference evidence="4" key="1">
    <citation type="submission" date="2014-09" db="EMBL/GenBank/DDBJ databases">
        <title>Draft genome sequence of an oleaginous Mucoromycotina fungus Mucor ambiguus NBRC6742.</title>
        <authorList>
            <person name="Takeda I."/>
            <person name="Yamane N."/>
            <person name="Morita T."/>
            <person name="Tamano K."/>
            <person name="Machida M."/>
            <person name="Baker S."/>
            <person name="Koike H."/>
        </authorList>
    </citation>
    <scope>NUCLEOTIDE SEQUENCE</scope>
    <source>
        <strain evidence="4">NBRC 6742</strain>
    </source>
</reference>
<dbReference type="PANTHER" id="PTHR46366:SF1">
    <property type="entry name" value="PDZ DOMAIN-CONTAINING PROTEIN C1685.05"/>
    <property type="match status" value="1"/>
</dbReference>
<dbReference type="Gene3D" id="2.40.10.120">
    <property type="match status" value="2"/>
</dbReference>
<feature type="domain" description="PDZ-like" evidence="3">
    <location>
        <begin position="398"/>
        <end position="473"/>
    </location>
</feature>
<evidence type="ECO:0000256" key="1">
    <source>
        <dbReference type="ARBA" id="ARBA00010541"/>
    </source>
</evidence>
<dbReference type="InterPro" id="IPR001940">
    <property type="entry name" value="Peptidase_S1C"/>
</dbReference>